<dbReference type="AlphaFoldDB" id="A0A6S6SCP8"/>
<dbReference type="EMBL" id="CACVAV010000055">
    <property type="protein sequence ID" value="CAA6803137.1"/>
    <property type="molecule type" value="Genomic_DNA"/>
</dbReference>
<evidence type="ECO:0000313" key="2">
    <source>
        <dbReference type="EMBL" id="CAA6803137.1"/>
    </source>
</evidence>
<evidence type="ECO:0000256" key="1">
    <source>
        <dbReference type="SAM" id="SignalP"/>
    </source>
</evidence>
<proteinExistence type="predicted"/>
<organism evidence="2">
    <name type="scientific">uncultured Thiotrichaceae bacterium</name>
    <dbReference type="NCBI Taxonomy" id="298394"/>
    <lineage>
        <taxon>Bacteria</taxon>
        <taxon>Pseudomonadati</taxon>
        <taxon>Pseudomonadota</taxon>
        <taxon>Gammaproteobacteria</taxon>
        <taxon>Thiotrichales</taxon>
        <taxon>Thiotrichaceae</taxon>
        <taxon>environmental samples</taxon>
    </lineage>
</organism>
<sequence length="117" mass="12955">MNSQKKYTLGVKGLLLIILISMGSFSTTHAAVKNVTGQLKLLATIDNRPAFSSVIWKISNSKAGVQKFFKTIYQHAATVELAPGTYHVTLSAKNNKSQTHKVTIVERQQRTLTINLR</sequence>
<reference evidence="2" key="1">
    <citation type="submission" date="2020-01" db="EMBL/GenBank/DDBJ databases">
        <authorList>
            <person name="Meier V. D."/>
            <person name="Meier V D."/>
        </authorList>
    </citation>
    <scope>NUCLEOTIDE SEQUENCE</scope>
    <source>
        <strain evidence="2">HLG_WM_MAG_08</strain>
    </source>
</reference>
<dbReference type="Gene3D" id="2.60.40.1120">
    <property type="entry name" value="Carboxypeptidase-like, regulatory domain"/>
    <property type="match status" value="1"/>
</dbReference>
<name>A0A6S6SCP8_9GAMM</name>
<protein>
    <recommendedName>
        <fullName evidence="3">PKD domain-containing protein</fullName>
    </recommendedName>
</protein>
<keyword evidence="1" id="KW-0732">Signal</keyword>
<feature type="signal peptide" evidence="1">
    <location>
        <begin position="1"/>
        <end position="30"/>
    </location>
</feature>
<gene>
    <name evidence="2" type="ORF">HELGO_WM73366</name>
</gene>
<feature type="chain" id="PRO_5027911758" description="PKD domain-containing protein" evidence="1">
    <location>
        <begin position="31"/>
        <end position="117"/>
    </location>
</feature>
<accession>A0A6S6SCP8</accession>
<evidence type="ECO:0008006" key="3">
    <source>
        <dbReference type="Google" id="ProtNLM"/>
    </source>
</evidence>